<dbReference type="Gene3D" id="3.30.900.20">
    <property type="match status" value="1"/>
</dbReference>
<dbReference type="AlphaFoldDB" id="A0A7R8Z581"/>
<dbReference type="InterPro" id="IPR053729">
    <property type="entry name" value="MAD2L1BP_domain_sf"/>
</dbReference>
<name>A0A7R8Z581_HERIL</name>
<dbReference type="Proteomes" id="UP000594454">
    <property type="component" value="Chromosome 6"/>
</dbReference>
<protein>
    <submittedName>
        <fullName evidence="1">Uncharacterized protein</fullName>
    </submittedName>
</protein>
<evidence type="ECO:0000313" key="1">
    <source>
        <dbReference type="EMBL" id="CAD7093827.1"/>
    </source>
</evidence>
<evidence type="ECO:0000313" key="2">
    <source>
        <dbReference type="Proteomes" id="UP000594454"/>
    </source>
</evidence>
<reference evidence="1 2" key="1">
    <citation type="submission" date="2020-11" db="EMBL/GenBank/DDBJ databases">
        <authorList>
            <person name="Wallbank WR R."/>
            <person name="Pardo Diaz C."/>
            <person name="Kozak K."/>
            <person name="Martin S."/>
            <person name="Jiggins C."/>
            <person name="Moest M."/>
            <person name="Warren A I."/>
            <person name="Generalovic N T."/>
            <person name="Byers J.R.P. K."/>
            <person name="Montejo-Kovacevich G."/>
            <person name="Yen C E."/>
        </authorList>
    </citation>
    <scope>NUCLEOTIDE SEQUENCE [LARGE SCALE GENOMIC DNA]</scope>
</reference>
<gene>
    <name evidence="1" type="ORF">HERILL_LOCUS16090</name>
</gene>
<dbReference type="GO" id="GO:0005634">
    <property type="term" value="C:nucleus"/>
    <property type="evidence" value="ECO:0007669"/>
    <property type="project" value="InterPro"/>
</dbReference>
<dbReference type="EMBL" id="LR899014">
    <property type="protein sequence ID" value="CAD7093827.1"/>
    <property type="molecule type" value="Genomic_DNA"/>
</dbReference>
<sequence length="244" mass="28106">MTGGKSVHIDIEFESETFKYMTSKWSIQEDNTYETFHLEKQRRLALSTLNEVNDLCEHIRRECKHNNILSARIIFGATPLTPKEIYVVKLPKVSKQHSVDNHLKSVTTATNKVLMKLLTCEQLYQAFSRNIGTTNMYLDIETLDSTSGDCENFQIKEDFDLSHKCPVIHINLVHKTPTLTDNNCCRDIAVFESISELNLSEKVETVEEGVVDKNQTDNVLWKEAKVFIRGFKDVFVKGRSIWED</sequence>
<proteinExistence type="predicted"/>
<dbReference type="PANTHER" id="PTHR15681">
    <property type="entry name" value="MAD2L1-BINDING PROTEIN"/>
    <property type="match status" value="1"/>
</dbReference>
<dbReference type="PANTHER" id="PTHR15681:SF1">
    <property type="entry name" value="MAD2L1-BINDING PROTEIN"/>
    <property type="match status" value="1"/>
</dbReference>
<keyword evidence="2" id="KW-1185">Reference proteome</keyword>
<dbReference type="GO" id="GO:0007096">
    <property type="term" value="P:regulation of exit from mitosis"/>
    <property type="evidence" value="ECO:0007669"/>
    <property type="project" value="InterPro"/>
</dbReference>
<dbReference type="OrthoDB" id="6334764at2759"/>
<dbReference type="FunCoup" id="A0A7R8Z581">
    <property type="interactions" value="468"/>
</dbReference>
<accession>A0A7R8Z581</accession>
<organism evidence="1 2">
    <name type="scientific">Hermetia illucens</name>
    <name type="common">Black soldier fly</name>
    <dbReference type="NCBI Taxonomy" id="343691"/>
    <lineage>
        <taxon>Eukaryota</taxon>
        <taxon>Metazoa</taxon>
        <taxon>Ecdysozoa</taxon>
        <taxon>Arthropoda</taxon>
        <taxon>Hexapoda</taxon>
        <taxon>Insecta</taxon>
        <taxon>Pterygota</taxon>
        <taxon>Neoptera</taxon>
        <taxon>Endopterygota</taxon>
        <taxon>Diptera</taxon>
        <taxon>Brachycera</taxon>
        <taxon>Stratiomyomorpha</taxon>
        <taxon>Stratiomyidae</taxon>
        <taxon>Hermetiinae</taxon>
        <taxon>Hermetia</taxon>
    </lineage>
</organism>
<dbReference type="InterPro" id="IPR009511">
    <property type="entry name" value="MAD1/Cdc20-bound-Mad2-bd"/>
</dbReference>
<dbReference type="InParanoid" id="A0A7R8Z581"/>